<organism evidence="16 17">
    <name type="scientific">Tetraparma gracilis</name>
    <dbReference type="NCBI Taxonomy" id="2962635"/>
    <lineage>
        <taxon>Eukaryota</taxon>
        <taxon>Sar</taxon>
        <taxon>Stramenopiles</taxon>
        <taxon>Ochrophyta</taxon>
        <taxon>Bolidophyceae</taxon>
        <taxon>Parmales</taxon>
        <taxon>Triparmaceae</taxon>
        <taxon>Tetraparma</taxon>
    </lineage>
</organism>
<evidence type="ECO:0000256" key="3">
    <source>
        <dbReference type="ARBA" id="ARBA00005761"/>
    </source>
</evidence>
<dbReference type="Pfam" id="PF00290">
    <property type="entry name" value="Trp_syntA"/>
    <property type="match status" value="1"/>
</dbReference>
<dbReference type="InterPro" id="IPR006654">
    <property type="entry name" value="Trp_synth_beta"/>
</dbReference>
<evidence type="ECO:0000256" key="8">
    <source>
        <dbReference type="ARBA" id="ARBA00022822"/>
    </source>
</evidence>
<keyword evidence="9" id="KW-0663">Pyridoxal phosphate</keyword>
<dbReference type="Gene3D" id="3.20.20.70">
    <property type="entry name" value="Aldolase class I"/>
    <property type="match status" value="1"/>
</dbReference>
<evidence type="ECO:0000256" key="12">
    <source>
        <dbReference type="ARBA" id="ARBA00049047"/>
    </source>
</evidence>
<evidence type="ECO:0000256" key="5">
    <source>
        <dbReference type="ARBA" id="ARBA00012043"/>
    </source>
</evidence>
<evidence type="ECO:0000256" key="4">
    <source>
        <dbReference type="ARBA" id="ARBA00006095"/>
    </source>
</evidence>
<dbReference type="InterPro" id="IPR001926">
    <property type="entry name" value="TrpB-like_PALP"/>
</dbReference>
<evidence type="ECO:0000256" key="10">
    <source>
        <dbReference type="ARBA" id="ARBA00023141"/>
    </source>
</evidence>
<keyword evidence="17" id="KW-1185">Reference proteome</keyword>
<dbReference type="Proteomes" id="UP001165060">
    <property type="component" value="Unassembled WGS sequence"/>
</dbReference>
<dbReference type="NCBIfam" id="TIGR00262">
    <property type="entry name" value="trpA"/>
    <property type="match status" value="1"/>
</dbReference>
<keyword evidence="11" id="KW-0456">Lyase</keyword>
<sequence>MMVPINALLLLLAASLTPALSFLPAGATPSLPSQLHPPSGSSPAAASSNARAPAFARQAPPSSSAARPLRSALAEPGTGFNTRLDKTFQDAKERGQAAFVGFITAGYPSAADTVDLMLAMQAGGTSVIELGVPYTDPQADGATIQLTNQIAIKGGTDSVGKCLEFVKEARARGLTVPVILMGYFNPFYQYGAANLARDTAAAGADGFIVVDLPPEEGSAFVTSAAEHKLSYVPLIAPTSTDKRIKQLVEGASSFIYCVSVTGVTGSRTELPADLTDFVGRIRKQTDLPLAVGFGITDAAQVGQVAAIGDGVVVGSAILNTIKECGPDATTAERAGAVEKFVSGLVAGTAQSSPANQCTVVGKVPTPPPVSSDESRFGDFGGQFIPETLSEAFREIDEEYTKLKVDPEFQAEFLRYRKEFIGGPTPLQFAPRLTEFAGGANIWLKREDLAHTGAHKINNAIGQALMAKRLGKKRIIAETGAGQHGVATATVCAMLGLECIVYMGAVDCERQKLNVFRMNTLGATVIPVESGQRTLKDAINEAMRDWVTNVRTTHYLIGSAVGPHPFPTIVRDFQCVIGNEIKVMMKEKLNKLPDAVVACVGGGSNAIGTFHPFVKDESVALHGAEAGGKGLDVDQGHCATLTVGTPGVLQGAMTYIIQNKEGQSSLSSSISAGLDYVGVGPEHAFLKASGRAKYGAVTDTQALEGFDMLCKFEGIIPALETSHAVYHAVQIAKTMKKGEDLVINLSGRGDKDMPQIAKLRGVDV</sequence>
<dbReference type="SUPFAM" id="SSF53686">
    <property type="entry name" value="Tryptophan synthase beta subunit-like PLP-dependent enzymes"/>
    <property type="match status" value="1"/>
</dbReference>
<comment type="pathway">
    <text evidence="2">Amino-acid biosynthesis; L-tryptophan biosynthesis; L-tryptophan from chorismate: step 5/5.</text>
</comment>
<dbReference type="CDD" id="cd04724">
    <property type="entry name" value="Tryptophan_synthase_alpha"/>
    <property type="match status" value="1"/>
</dbReference>
<evidence type="ECO:0000313" key="17">
    <source>
        <dbReference type="Proteomes" id="UP001165060"/>
    </source>
</evidence>
<dbReference type="PROSITE" id="PS00168">
    <property type="entry name" value="TRP_SYNTHASE_BETA"/>
    <property type="match status" value="1"/>
</dbReference>
<dbReference type="Gene3D" id="3.40.50.1100">
    <property type="match status" value="2"/>
</dbReference>
<evidence type="ECO:0000256" key="1">
    <source>
        <dbReference type="ARBA" id="ARBA00001933"/>
    </source>
</evidence>
<feature type="chain" id="PRO_5045835961" description="Tryptophan synthase" evidence="14">
    <location>
        <begin position="22"/>
        <end position="763"/>
    </location>
</feature>
<accession>A0ABQ6MUV9</accession>
<comment type="catalytic activity">
    <reaction evidence="12">
        <text>(1S,2R)-1-C-(indol-3-yl)glycerol 3-phosphate + L-serine = D-glyceraldehyde 3-phosphate + L-tryptophan + H2O</text>
        <dbReference type="Rhea" id="RHEA:10532"/>
        <dbReference type="ChEBI" id="CHEBI:15377"/>
        <dbReference type="ChEBI" id="CHEBI:33384"/>
        <dbReference type="ChEBI" id="CHEBI:57912"/>
        <dbReference type="ChEBI" id="CHEBI:58866"/>
        <dbReference type="ChEBI" id="CHEBI:59776"/>
        <dbReference type="EC" id="4.2.1.20"/>
    </reaction>
</comment>
<evidence type="ECO:0000256" key="14">
    <source>
        <dbReference type="SAM" id="SignalP"/>
    </source>
</evidence>
<dbReference type="Pfam" id="PF00291">
    <property type="entry name" value="PALP"/>
    <property type="match status" value="1"/>
</dbReference>
<dbReference type="InterPro" id="IPR002028">
    <property type="entry name" value="Trp_synthase_suA"/>
</dbReference>
<feature type="domain" description="Tryptophan synthase beta chain-like PALP" evidence="15">
    <location>
        <begin position="421"/>
        <end position="746"/>
    </location>
</feature>
<comment type="similarity">
    <text evidence="3">In the C-terminal section; belongs to the TrpB family.</text>
</comment>
<dbReference type="CDD" id="cd06446">
    <property type="entry name" value="Trp-synth_B"/>
    <property type="match status" value="1"/>
</dbReference>
<dbReference type="PANTHER" id="PTHR48077">
    <property type="entry name" value="TRYPTOPHAN SYNTHASE-RELATED"/>
    <property type="match status" value="1"/>
</dbReference>
<keyword evidence="10" id="KW-0057">Aromatic amino acid biosynthesis</keyword>
<dbReference type="InterPro" id="IPR023026">
    <property type="entry name" value="Trp_synth_beta/beta-like"/>
</dbReference>
<keyword evidence="14" id="KW-0732">Signal</keyword>
<evidence type="ECO:0000256" key="7">
    <source>
        <dbReference type="ARBA" id="ARBA00022605"/>
    </source>
</evidence>
<dbReference type="InterPro" id="IPR006653">
    <property type="entry name" value="Trp_synth_b_CS"/>
</dbReference>
<dbReference type="SUPFAM" id="SSF51366">
    <property type="entry name" value="Ribulose-phoshate binding barrel"/>
    <property type="match status" value="1"/>
</dbReference>
<proteinExistence type="inferred from homology"/>
<dbReference type="HAMAP" id="MF_00133">
    <property type="entry name" value="Trp_synth_beta"/>
    <property type="match status" value="1"/>
</dbReference>
<keyword evidence="8" id="KW-0822">Tryptophan biosynthesis</keyword>
<evidence type="ECO:0000256" key="2">
    <source>
        <dbReference type="ARBA" id="ARBA00004733"/>
    </source>
</evidence>
<name>A0ABQ6MUV9_9STRA</name>
<dbReference type="EC" id="4.2.1.20" evidence="5"/>
<dbReference type="NCBIfam" id="TIGR00263">
    <property type="entry name" value="trpB"/>
    <property type="match status" value="1"/>
</dbReference>
<feature type="signal peptide" evidence="14">
    <location>
        <begin position="1"/>
        <end position="21"/>
    </location>
</feature>
<keyword evidence="7" id="KW-0028">Amino-acid biosynthesis</keyword>
<evidence type="ECO:0000256" key="9">
    <source>
        <dbReference type="ARBA" id="ARBA00022898"/>
    </source>
</evidence>
<dbReference type="HAMAP" id="MF_00131">
    <property type="entry name" value="Trp_synth_alpha"/>
    <property type="match status" value="1"/>
</dbReference>
<feature type="region of interest" description="Disordered" evidence="13">
    <location>
        <begin position="30"/>
        <end position="82"/>
    </location>
</feature>
<dbReference type="EMBL" id="BRYB01003269">
    <property type="protein sequence ID" value="GMI33800.1"/>
    <property type="molecule type" value="Genomic_DNA"/>
</dbReference>
<dbReference type="InterPro" id="IPR013785">
    <property type="entry name" value="Aldolase_TIM"/>
</dbReference>
<comment type="caution">
    <text evidence="16">The sequence shown here is derived from an EMBL/GenBank/DDBJ whole genome shotgun (WGS) entry which is preliminary data.</text>
</comment>
<gene>
    <name evidence="16" type="ORF">TeGR_g5936</name>
</gene>
<protein>
    <recommendedName>
        <fullName evidence="6">Tryptophan synthase</fullName>
        <ecNumber evidence="5">4.2.1.20</ecNumber>
    </recommendedName>
</protein>
<dbReference type="PANTHER" id="PTHR48077:SF3">
    <property type="entry name" value="TRYPTOPHAN SYNTHASE"/>
    <property type="match status" value="1"/>
</dbReference>
<comment type="cofactor">
    <cofactor evidence="1">
        <name>pyridoxal 5'-phosphate</name>
        <dbReference type="ChEBI" id="CHEBI:597326"/>
    </cofactor>
</comment>
<reference evidence="16 17" key="1">
    <citation type="journal article" date="2023" name="Commun. Biol.">
        <title>Genome analysis of Parmales, the sister group of diatoms, reveals the evolutionary specialization of diatoms from phago-mixotrophs to photoautotrophs.</title>
        <authorList>
            <person name="Ban H."/>
            <person name="Sato S."/>
            <person name="Yoshikawa S."/>
            <person name="Yamada K."/>
            <person name="Nakamura Y."/>
            <person name="Ichinomiya M."/>
            <person name="Sato N."/>
            <person name="Blanc-Mathieu R."/>
            <person name="Endo H."/>
            <person name="Kuwata A."/>
            <person name="Ogata H."/>
        </authorList>
    </citation>
    <scope>NUCLEOTIDE SEQUENCE [LARGE SCALE GENOMIC DNA]</scope>
</reference>
<evidence type="ECO:0000256" key="6">
    <source>
        <dbReference type="ARBA" id="ARBA00018724"/>
    </source>
</evidence>
<evidence type="ECO:0000259" key="15">
    <source>
        <dbReference type="Pfam" id="PF00291"/>
    </source>
</evidence>
<dbReference type="InterPro" id="IPR011060">
    <property type="entry name" value="RibuloseP-bd_barrel"/>
</dbReference>
<evidence type="ECO:0000256" key="13">
    <source>
        <dbReference type="SAM" id="MobiDB-lite"/>
    </source>
</evidence>
<comment type="similarity">
    <text evidence="4">In the N-terminal section; belongs to the TrpA family.</text>
</comment>
<evidence type="ECO:0000256" key="11">
    <source>
        <dbReference type="ARBA" id="ARBA00023239"/>
    </source>
</evidence>
<dbReference type="InterPro" id="IPR036052">
    <property type="entry name" value="TrpB-like_PALP_sf"/>
</dbReference>
<feature type="compositionally biased region" description="Low complexity" evidence="13">
    <location>
        <begin position="37"/>
        <end position="74"/>
    </location>
</feature>
<evidence type="ECO:0000313" key="16">
    <source>
        <dbReference type="EMBL" id="GMI33800.1"/>
    </source>
</evidence>